<dbReference type="RefSeq" id="WP_149401099.1">
    <property type="nucleotide sequence ID" value="NZ_BIXY01000018.1"/>
</dbReference>
<dbReference type="PANTHER" id="PTHR18964:SF149">
    <property type="entry name" value="BIFUNCTIONAL UDP-N-ACETYLGLUCOSAMINE 2-EPIMERASE_N-ACETYLMANNOSAMINE KINASE"/>
    <property type="match status" value="1"/>
</dbReference>
<dbReference type="InterPro" id="IPR036388">
    <property type="entry name" value="WH-like_DNA-bd_sf"/>
</dbReference>
<name>A0A5A5TAR8_9CHLR</name>
<dbReference type="InterPro" id="IPR000600">
    <property type="entry name" value="ROK"/>
</dbReference>
<dbReference type="SUPFAM" id="SSF53067">
    <property type="entry name" value="Actin-like ATPase domain"/>
    <property type="match status" value="1"/>
</dbReference>
<dbReference type="InterPro" id="IPR043129">
    <property type="entry name" value="ATPase_NBD"/>
</dbReference>
<organism evidence="2 3">
    <name type="scientific">Dictyobacter arantiisoli</name>
    <dbReference type="NCBI Taxonomy" id="2014874"/>
    <lineage>
        <taxon>Bacteria</taxon>
        <taxon>Bacillati</taxon>
        <taxon>Chloroflexota</taxon>
        <taxon>Ktedonobacteria</taxon>
        <taxon>Ktedonobacterales</taxon>
        <taxon>Dictyobacteraceae</taxon>
        <taxon>Dictyobacter</taxon>
    </lineage>
</organism>
<evidence type="ECO:0000313" key="2">
    <source>
        <dbReference type="EMBL" id="GCF08103.1"/>
    </source>
</evidence>
<evidence type="ECO:0000256" key="1">
    <source>
        <dbReference type="ARBA" id="ARBA00006479"/>
    </source>
</evidence>
<dbReference type="EMBL" id="BIXY01000018">
    <property type="protein sequence ID" value="GCF08103.1"/>
    <property type="molecule type" value="Genomic_DNA"/>
</dbReference>
<dbReference type="AlphaFoldDB" id="A0A5A5TAR8"/>
<gene>
    <name evidence="2" type="ORF">KDI_16670</name>
</gene>
<comment type="caution">
    <text evidence="2">The sequence shown here is derived from an EMBL/GenBank/DDBJ whole genome shotgun (WGS) entry which is preliminary data.</text>
</comment>
<comment type="similarity">
    <text evidence="1">Belongs to the ROK (NagC/XylR) family.</text>
</comment>
<sequence>MYRNVPPVDRKLMQKINQNTLLNLIRIHAPISRTDLKRLSGLSQGTIFGMTMTLLEQQLIVEKGMAKSTGGRKAELLEIDPDGRYSIGIKLSEYAVTIVLLNMHGEIIYKESYATTLYDNAAHAVQLIINCMESFFLHISVPREKILGIGCAVFGPVHQQSGRSVDTWILHWHNVELGPPLQRHFGLPVIVANDVDCLLCYEKMYGHGRDYHDLLLISVGRGLGMAALIHDLPFRGAQGMGAEFGHAPFDIFGRTCGCGNQGCYEAYVANHGILRTYQELHPSAWDPSLTTCDLAQRALEGDEMACQAFTLTGTYLGAGIAGLVNVFNPECILINGSDEFPVDLIMPAMKETLMQHIFSQLGKDLDIVIMTRATQELWAQSAGCLILQDFFSSPDPF</sequence>
<proteinExistence type="inferred from homology"/>
<dbReference type="PANTHER" id="PTHR18964">
    <property type="entry name" value="ROK (REPRESSOR, ORF, KINASE) FAMILY"/>
    <property type="match status" value="1"/>
</dbReference>
<dbReference type="OrthoDB" id="9796533at2"/>
<reference evidence="2 3" key="1">
    <citation type="submission" date="2019-01" db="EMBL/GenBank/DDBJ databases">
        <title>Draft genome sequence of Dictyobacter sp. Uno17.</title>
        <authorList>
            <person name="Wang C.M."/>
            <person name="Zheng Y."/>
            <person name="Sakai Y."/>
            <person name="Abe K."/>
            <person name="Yokota A."/>
            <person name="Yabe S."/>
        </authorList>
    </citation>
    <scope>NUCLEOTIDE SEQUENCE [LARGE SCALE GENOMIC DNA]</scope>
    <source>
        <strain evidence="2 3">Uno17</strain>
    </source>
</reference>
<keyword evidence="3" id="KW-1185">Reference proteome</keyword>
<dbReference type="Gene3D" id="1.10.10.10">
    <property type="entry name" value="Winged helix-like DNA-binding domain superfamily/Winged helix DNA-binding domain"/>
    <property type="match status" value="1"/>
</dbReference>
<dbReference type="Proteomes" id="UP000322530">
    <property type="component" value="Unassembled WGS sequence"/>
</dbReference>
<accession>A0A5A5TAR8</accession>
<dbReference type="InterPro" id="IPR036390">
    <property type="entry name" value="WH_DNA-bd_sf"/>
</dbReference>
<dbReference type="Pfam" id="PF00480">
    <property type="entry name" value="ROK"/>
    <property type="match status" value="1"/>
</dbReference>
<evidence type="ECO:0000313" key="3">
    <source>
        <dbReference type="Proteomes" id="UP000322530"/>
    </source>
</evidence>
<dbReference type="InterPro" id="IPR049874">
    <property type="entry name" value="ROK_cs"/>
</dbReference>
<dbReference type="PROSITE" id="PS01125">
    <property type="entry name" value="ROK"/>
    <property type="match status" value="1"/>
</dbReference>
<dbReference type="SUPFAM" id="SSF46785">
    <property type="entry name" value="Winged helix' DNA-binding domain"/>
    <property type="match status" value="1"/>
</dbReference>
<dbReference type="Gene3D" id="3.30.420.40">
    <property type="match status" value="2"/>
</dbReference>
<protein>
    <submittedName>
        <fullName evidence="2">Xylose repressor protein</fullName>
    </submittedName>
</protein>